<evidence type="ECO:0000259" key="2">
    <source>
        <dbReference type="PROSITE" id="PS51781"/>
    </source>
</evidence>
<dbReference type="Pfam" id="PF08239">
    <property type="entry name" value="SH3_3"/>
    <property type="match status" value="1"/>
</dbReference>
<dbReference type="PATRIC" id="fig|700597.3.peg.66"/>
<sequence>MRLRAPARLTASAALALAVTGGLAVTAAPAAHAVGEHSKCTVNWSHGETGTISKNGWNLRTGPSTGYASRGLLYRGDTVKLLCSRGNWDYTELSKRSKSGLSKGTRGWVRSDGLYQLGG</sequence>
<organism evidence="3 4">
    <name type="scientific">Streptomyces zinciresistens K42</name>
    <dbReference type="NCBI Taxonomy" id="700597"/>
    <lineage>
        <taxon>Bacteria</taxon>
        <taxon>Bacillati</taxon>
        <taxon>Actinomycetota</taxon>
        <taxon>Actinomycetes</taxon>
        <taxon>Kitasatosporales</taxon>
        <taxon>Streptomycetaceae</taxon>
        <taxon>Streptomyces</taxon>
    </lineage>
</organism>
<evidence type="ECO:0000256" key="1">
    <source>
        <dbReference type="SAM" id="SignalP"/>
    </source>
</evidence>
<dbReference type="PROSITE" id="PS51781">
    <property type="entry name" value="SH3B"/>
    <property type="match status" value="1"/>
</dbReference>
<name>G2G3M0_9ACTN</name>
<comment type="caution">
    <text evidence="3">The sequence shown here is derived from an EMBL/GenBank/DDBJ whole genome shotgun (WGS) entry which is preliminary data.</text>
</comment>
<reference evidence="3 4" key="1">
    <citation type="submission" date="2011-08" db="EMBL/GenBank/DDBJ databases">
        <authorList>
            <person name="Lin Y."/>
            <person name="Hao X."/>
            <person name="Johnstone L."/>
            <person name="Miller S.J."/>
            <person name="Wei G."/>
            <person name="Rensing C."/>
        </authorList>
    </citation>
    <scope>NUCLEOTIDE SEQUENCE [LARGE SCALE GENOMIC DNA]</scope>
    <source>
        <strain evidence="3 4">K42</strain>
    </source>
</reference>
<dbReference type="InterPro" id="IPR003646">
    <property type="entry name" value="SH3-like_bac-type"/>
</dbReference>
<evidence type="ECO:0000313" key="4">
    <source>
        <dbReference type="Proteomes" id="UP000004217"/>
    </source>
</evidence>
<dbReference type="OrthoDB" id="4240385at2"/>
<proteinExistence type="predicted"/>
<accession>G2G3M0</accession>
<evidence type="ECO:0000313" key="3">
    <source>
        <dbReference type="EMBL" id="EGX61766.1"/>
    </source>
</evidence>
<keyword evidence="1" id="KW-0732">Signal</keyword>
<feature type="domain" description="SH3b" evidence="2">
    <location>
        <begin position="47"/>
        <end position="118"/>
    </location>
</feature>
<dbReference type="SMART" id="SM00287">
    <property type="entry name" value="SH3b"/>
    <property type="match status" value="1"/>
</dbReference>
<dbReference type="EMBL" id="AGBF01000001">
    <property type="protein sequence ID" value="EGX61766.1"/>
    <property type="molecule type" value="Genomic_DNA"/>
</dbReference>
<dbReference type="Proteomes" id="UP000004217">
    <property type="component" value="Unassembled WGS sequence"/>
</dbReference>
<dbReference type="Gene3D" id="2.30.30.40">
    <property type="entry name" value="SH3 Domains"/>
    <property type="match status" value="1"/>
</dbReference>
<protein>
    <recommendedName>
        <fullName evidence="2">SH3b domain-containing protein</fullName>
    </recommendedName>
</protein>
<dbReference type="AlphaFoldDB" id="G2G3M0"/>
<feature type="signal peptide" evidence="1">
    <location>
        <begin position="1"/>
        <end position="33"/>
    </location>
</feature>
<dbReference type="RefSeq" id="WP_007490438.1">
    <property type="nucleotide sequence ID" value="NZ_AGBF01000001.1"/>
</dbReference>
<keyword evidence="4" id="KW-1185">Reference proteome</keyword>
<gene>
    <name evidence="3" type="ORF">SZN_00355</name>
</gene>
<feature type="chain" id="PRO_5003429830" description="SH3b domain-containing protein" evidence="1">
    <location>
        <begin position="34"/>
        <end position="119"/>
    </location>
</feature>